<dbReference type="CDD" id="cd00037">
    <property type="entry name" value="CLECT"/>
    <property type="match status" value="1"/>
</dbReference>
<evidence type="ECO:0000313" key="2">
    <source>
        <dbReference type="EMBL" id="KAK2191996.1"/>
    </source>
</evidence>
<comment type="caution">
    <text evidence="2">The sequence shown here is derived from an EMBL/GenBank/DDBJ whole genome shotgun (WGS) entry which is preliminary data.</text>
</comment>
<sequence>MESRLESVEHWMKENDKDMRCISSGNTKQSCYKLVHQHMNWTESRANCKRLGDGADLVSVETAEENEFLLDMILDLRKSRCSRIWTSGRRISSGVWTWKATGQPFGYTYWMSQQPDNWRGNEDAMEFWYLSGYFHWNDRQPEDKYCSLCEFP</sequence>
<dbReference type="AlphaFoldDB" id="A0AAD9UJU1"/>
<dbReference type="InterPro" id="IPR001304">
    <property type="entry name" value="C-type_lectin-like"/>
</dbReference>
<evidence type="ECO:0000313" key="3">
    <source>
        <dbReference type="Proteomes" id="UP001209878"/>
    </source>
</evidence>
<feature type="domain" description="C-type lectin" evidence="1">
    <location>
        <begin position="27"/>
        <end position="150"/>
    </location>
</feature>
<dbReference type="SMART" id="SM00034">
    <property type="entry name" value="CLECT"/>
    <property type="match status" value="1"/>
</dbReference>
<dbReference type="PANTHER" id="PTHR22803">
    <property type="entry name" value="MANNOSE, PHOSPHOLIPASE, LECTIN RECEPTOR RELATED"/>
    <property type="match status" value="1"/>
</dbReference>
<gene>
    <name evidence="2" type="ORF">NP493_41g04036</name>
</gene>
<dbReference type="InterPro" id="IPR016187">
    <property type="entry name" value="CTDL_fold"/>
</dbReference>
<protein>
    <recommendedName>
        <fullName evidence="1">C-type lectin domain-containing protein</fullName>
    </recommendedName>
</protein>
<dbReference type="InterPro" id="IPR016186">
    <property type="entry name" value="C-type_lectin-like/link_sf"/>
</dbReference>
<accession>A0AAD9UJU1</accession>
<organism evidence="2 3">
    <name type="scientific">Ridgeia piscesae</name>
    <name type="common">Tubeworm</name>
    <dbReference type="NCBI Taxonomy" id="27915"/>
    <lineage>
        <taxon>Eukaryota</taxon>
        <taxon>Metazoa</taxon>
        <taxon>Spiralia</taxon>
        <taxon>Lophotrochozoa</taxon>
        <taxon>Annelida</taxon>
        <taxon>Polychaeta</taxon>
        <taxon>Sedentaria</taxon>
        <taxon>Canalipalpata</taxon>
        <taxon>Sabellida</taxon>
        <taxon>Siboglinidae</taxon>
        <taxon>Ridgeia</taxon>
    </lineage>
</organism>
<dbReference type="EMBL" id="JAODUO010000041">
    <property type="protein sequence ID" value="KAK2191996.1"/>
    <property type="molecule type" value="Genomic_DNA"/>
</dbReference>
<reference evidence="2" key="1">
    <citation type="journal article" date="2023" name="Mol. Biol. Evol.">
        <title>Third-Generation Sequencing Reveals the Adaptive Role of the Epigenome in Three Deep-Sea Polychaetes.</title>
        <authorList>
            <person name="Perez M."/>
            <person name="Aroh O."/>
            <person name="Sun Y."/>
            <person name="Lan Y."/>
            <person name="Juniper S.K."/>
            <person name="Young C.R."/>
            <person name="Angers B."/>
            <person name="Qian P.Y."/>
        </authorList>
    </citation>
    <scope>NUCLEOTIDE SEQUENCE</scope>
    <source>
        <strain evidence="2">R07B-5</strain>
    </source>
</reference>
<evidence type="ECO:0000259" key="1">
    <source>
        <dbReference type="PROSITE" id="PS50041"/>
    </source>
</evidence>
<proteinExistence type="predicted"/>
<keyword evidence="3" id="KW-1185">Reference proteome</keyword>
<dbReference type="Gene3D" id="3.10.100.10">
    <property type="entry name" value="Mannose-Binding Protein A, subunit A"/>
    <property type="match status" value="1"/>
</dbReference>
<dbReference type="PROSITE" id="PS50041">
    <property type="entry name" value="C_TYPE_LECTIN_2"/>
    <property type="match status" value="1"/>
</dbReference>
<dbReference type="Proteomes" id="UP001209878">
    <property type="component" value="Unassembled WGS sequence"/>
</dbReference>
<dbReference type="Pfam" id="PF00059">
    <property type="entry name" value="Lectin_C"/>
    <property type="match status" value="1"/>
</dbReference>
<dbReference type="InterPro" id="IPR050111">
    <property type="entry name" value="C-type_lectin/snaclec_domain"/>
</dbReference>
<name>A0AAD9UJU1_RIDPI</name>
<dbReference type="SUPFAM" id="SSF56436">
    <property type="entry name" value="C-type lectin-like"/>
    <property type="match status" value="1"/>
</dbReference>